<dbReference type="AlphaFoldDB" id="A0A4Y2BEF2"/>
<name>A0A4Y2BEF2_ARAVE</name>
<feature type="compositionally biased region" description="Basic and acidic residues" evidence="1">
    <location>
        <begin position="1"/>
        <end position="12"/>
    </location>
</feature>
<organism evidence="2 3">
    <name type="scientific">Araneus ventricosus</name>
    <name type="common">Orbweaver spider</name>
    <name type="synonym">Epeira ventricosa</name>
    <dbReference type="NCBI Taxonomy" id="182803"/>
    <lineage>
        <taxon>Eukaryota</taxon>
        <taxon>Metazoa</taxon>
        <taxon>Ecdysozoa</taxon>
        <taxon>Arthropoda</taxon>
        <taxon>Chelicerata</taxon>
        <taxon>Arachnida</taxon>
        <taxon>Araneae</taxon>
        <taxon>Araneomorphae</taxon>
        <taxon>Entelegynae</taxon>
        <taxon>Araneoidea</taxon>
        <taxon>Araneidae</taxon>
        <taxon>Araneus</taxon>
    </lineage>
</organism>
<gene>
    <name evidence="2" type="ORF">AVEN_87834_1</name>
</gene>
<accession>A0A4Y2BEF2</accession>
<comment type="caution">
    <text evidence="2">The sequence shown here is derived from an EMBL/GenBank/DDBJ whole genome shotgun (WGS) entry which is preliminary data.</text>
</comment>
<dbReference type="OrthoDB" id="10072016at2759"/>
<dbReference type="Proteomes" id="UP000499080">
    <property type="component" value="Unassembled WGS sequence"/>
</dbReference>
<proteinExistence type="predicted"/>
<keyword evidence="3" id="KW-1185">Reference proteome</keyword>
<reference evidence="2 3" key="1">
    <citation type="journal article" date="2019" name="Sci. Rep.">
        <title>Orb-weaving spider Araneus ventricosus genome elucidates the spidroin gene catalogue.</title>
        <authorList>
            <person name="Kono N."/>
            <person name="Nakamura H."/>
            <person name="Ohtoshi R."/>
            <person name="Moran D.A.P."/>
            <person name="Shinohara A."/>
            <person name="Yoshida Y."/>
            <person name="Fujiwara M."/>
            <person name="Mori M."/>
            <person name="Tomita M."/>
            <person name="Arakawa K."/>
        </authorList>
    </citation>
    <scope>NUCLEOTIDE SEQUENCE [LARGE SCALE GENOMIC DNA]</scope>
</reference>
<evidence type="ECO:0000256" key="1">
    <source>
        <dbReference type="SAM" id="MobiDB-lite"/>
    </source>
</evidence>
<feature type="compositionally biased region" description="Polar residues" evidence="1">
    <location>
        <begin position="13"/>
        <end position="34"/>
    </location>
</feature>
<protein>
    <submittedName>
        <fullName evidence="2">Uncharacterized protein</fullName>
    </submittedName>
</protein>
<evidence type="ECO:0000313" key="3">
    <source>
        <dbReference type="Proteomes" id="UP000499080"/>
    </source>
</evidence>
<dbReference type="EMBL" id="BGPR01000065">
    <property type="protein sequence ID" value="GBL89494.1"/>
    <property type="molecule type" value="Genomic_DNA"/>
</dbReference>
<feature type="region of interest" description="Disordered" evidence="1">
    <location>
        <begin position="1"/>
        <end position="34"/>
    </location>
</feature>
<sequence>MEDSYDTSHLDSDNYSIKSTSSTMSVDGNTESGDNFINKKPAVDDWLLVKYTGKKTIKQFVGQILNISEDGLSINLLEELQIPNLNGHPIMTLLSLMKTKLK</sequence>
<evidence type="ECO:0000313" key="2">
    <source>
        <dbReference type="EMBL" id="GBL89494.1"/>
    </source>
</evidence>